<feature type="compositionally biased region" description="Basic and acidic residues" evidence="5">
    <location>
        <begin position="525"/>
        <end position="540"/>
    </location>
</feature>
<feature type="transmembrane region" description="Helical" evidence="6">
    <location>
        <begin position="199"/>
        <end position="222"/>
    </location>
</feature>
<dbReference type="InterPro" id="IPR036259">
    <property type="entry name" value="MFS_trans_sf"/>
</dbReference>
<feature type="transmembrane region" description="Helical" evidence="6">
    <location>
        <begin position="335"/>
        <end position="357"/>
    </location>
</feature>
<evidence type="ECO:0000256" key="4">
    <source>
        <dbReference type="ARBA" id="ARBA00023136"/>
    </source>
</evidence>
<dbReference type="OrthoDB" id="3026777at2759"/>
<name>A0A139AQI5_GONPJ</name>
<keyword evidence="3 6" id="KW-1133">Transmembrane helix</keyword>
<feature type="region of interest" description="Disordered" evidence="5">
    <location>
        <begin position="525"/>
        <end position="569"/>
    </location>
</feature>
<keyword evidence="4 6" id="KW-0472">Membrane</keyword>
<evidence type="ECO:0000313" key="8">
    <source>
        <dbReference type="Proteomes" id="UP000070544"/>
    </source>
</evidence>
<sequence length="569" mass="60599">MAASVDSPLRADSSPIPPLSASRGGHMDDAEDDTETAIYDGGNDDEARDPLLASSASRITTDWDRASPLMWRVAIPILVFTIGQLALWIPLQQLIIQWICDDVLPPTGSDLSEIDRCNAPIVQATAASWASLFSVSTALPPLLLVPVLGHLSDTRLGRTWLLALPVLGAIISDGAIVVITRAMNDAPGAMVLGYEQALWAILGVAVVGAFFGGAGAVSVAVMGMVADVTAVGDRTLVMGRIQAAFMLSLLLGPALGGILVKLTNSNLTAFYFAFICDVLVLAFIAAFVRDPPKRASSASPDLTPKPATAPAVGLWSRLRDATESLTSRGKWERTVLVLVVFLYTVGSAGGRSIMVLYTRLEFEWGAFELGLFISMLAVGEALALMVVLPRAVSWGERVLGRSYEVWFVRIGLLGDVVIYLIFAAAMSGWQMMAAGAILAPLAHSLGAPATRGLLSTLAGADAQARVFSALQVMEGVATILAQLTFPMFYGRLVQVRRERVVMVAASIVFVLGLLLSAAISTREVEKRKQEEQEKEERDLANEVVAVSGDEEAVGPRERQVTLNGNGEDV</sequence>
<dbReference type="GO" id="GO:0016020">
    <property type="term" value="C:membrane"/>
    <property type="evidence" value="ECO:0007669"/>
    <property type="project" value="UniProtKB-SubCell"/>
</dbReference>
<feature type="transmembrane region" description="Helical" evidence="6">
    <location>
        <begin position="129"/>
        <end position="148"/>
    </location>
</feature>
<feature type="transmembrane region" description="Helical" evidence="6">
    <location>
        <begin position="160"/>
        <end position="179"/>
    </location>
</feature>
<accession>A0A139AQI5</accession>
<feature type="transmembrane region" description="Helical" evidence="6">
    <location>
        <begin position="269"/>
        <end position="288"/>
    </location>
</feature>
<dbReference type="Proteomes" id="UP000070544">
    <property type="component" value="Unassembled WGS sequence"/>
</dbReference>
<feature type="region of interest" description="Disordered" evidence="5">
    <location>
        <begin position="1"/>
        <end position="48"/>
    </location>
</feature>
<gene>
    <name evidence="7" type="ORF">M427DRAFT_53456</name>
</gene>
<dbReference type="EMBL" id="KQ965740">
    <property type="protein sequence ID" value="KXS18996.1"/>
    <property type="molecule type" value="Genomic_DNA"/>
</dbReference>
<comment type="subcellular location">
    <subcellularLocation>
        <location evidence="1">Membrane</location>
        <topology evidence="1">Multi-pass membrane protein</topology>
    </subcellularLocation>
</comment>
<dbReference type="SUPFAM" id="SSF103473">
    <property type="entry name" value="MFS general substrate transporter"/>
    <property type="match status" value="1"/>
</dbReference>
<protein>
    <submittedName>
        <fullName evidence="7">MFS general substrate transporter</fullName>
    </submittedName>
</protein>
<feature type="transmembrane region" description="Helical" evidence="6">
    <location>
        <begin position="466"/>
        <end position="488"/>
    </location>
</feature>
<reference evidence="7 8" key="1">
    <citation type="journal article" date="2015" name="Genome Biol. Evol.">
        <title>Phylogenomic analyses indicate that early fungi evolved digesting cell walls of algal ancestors of land plants.</title>
        <authorList>
            <person name="Chang Y."/>
            <person name="Wang S."/>
            <person name="Sekimoto S."/>
            <person name="Aerts A.L."/>
            <person name="Choi C."/>
            <person name="Clum A."/>
            <person name="LaButti K.M."/>
            <person name="Lindquist E.A."/>
            <person name="Yee Ngan C."/>
            <person name="Ohm R.A."/>
            <person name="Salamov A.A."/>
            <person name="Grigoriev I.V."/>
            <person name="Spatafora J.W."/>
            <person name="Berbee M.L."/>
        </authorList>
    </citation>
    <scope>NUCLEOTIDE SEQUENCE [LARGE SCALE GENOMIC DNA]</scope>
    <source>
        <strain evidence="7 8">JEL478</strain>
    </source>
</reference>
<feature type="compositionally biased region" description="Polar residues" evidence="5">
    <location>
        <begin position="560"/>
        <end position="569"/>
    </location>
</feature>
<dbReference type="InterPro" id="IPR011701">
    <property type="entry name" value="MFS"/>
</dbReference>
<feature type="transmembrane region" description="Helical" evidence="6">
    <location>
        <begin position="432"/>
        <end position="454"/>
    </location>
</feature>
<feature type="transmembrane region" description="Helical" evidence="6">
    <location>
        <begin position="69"/>
        <end position="89"/>
    </location>
</feature>
<feature type="transmembrane region" description="Helical" evidence="6">
    <location>
        <begin position="500"/>
        <end position="519"/>
    </location>
</feature>
<dbReference type="AlphaFoldDB" id="A0A139AQI5"/>
<evidence type="ECO:0000256" key="3">
    <source>
        <dbReference type="ARBA" id="ARBA00022989"/>
    </source>
</evidence>
<evidence type="ECO:0000256" key="1">
    <source>
        <dbReference type="ARBA" id="ARBA00004141"/>
    </source>
</evidence>
<evidence type="ECO:0000313" key="7">
    <source>
        <dbReference type="EMBL" id="KXS18996.1"/>
    </source>
</evidence>
<dbReference type="PANTHER" id="PTHR23507">
    <property type="entry name" value="ZGC:174356"/>
    <property type="match status" value="1"/>
</dbReference>
<feature type="transmembrane region" description="Helical" evidence="6">
    <location>
        <begin position="243"/>
        <end position="263"/>
    </location>
</feature>
<evidence type="ECO:0000256" key="6">
    <source>
        <dbReference type="SAM" id="Phobius"/>
    </source>
</evidence>
<keyword evidence="2 6" id="KW-0812">Transmembrane</keyword>
<keyword evidence="8" id="KW-1185">Reference proteome</keyword>
<dbReference type="Pfam" id="PF07690">
    <property type="entry name" value="MFS_1"/>
    <property type="match status" value="1"/>
</dbReference>
<dbReference type="GO" id="GO:0022857">
    <property type="term" value="F:transmembrane transporter activity"/>
    <property type="evidence" value="ECO:0007669"/>
    <property type="project" value="InterPro"/>
</dbReference>
<organism evidence="7 8">
    <name type="scientific">Gonapodya prolifera (strain JEL478)</name>
    <name type="common">Monoblepharis prolifera</name>
    <dbReference type="NCBI Taxonomy" id="1344416"/>
    <lineage>
        <taxon>Eukaryota</taxon>
        <taxon>Fungi</taxon>
        <taxon>Fungi incertae sedis</taxon>
        <taxon>Chytridiomycota</taxon>
        <taxon>Chytridiomycota incertae sedis</taxon>
        <taxon>Monoblepharidomycetes</taxon>
        <taxon>Monoblepharidales</taxon>
        <taxon>Gonapodyaceae</taxon>
        <taxon>Gonapodya</taxon>
    </lineage>
</organism>
<evidence type="ECO:0000256" key="2">
    <source>
        <dbReference type="ARBA" id="ARBA00022692"/>
    </source>
</evidence>
<feature type="transmembrane region" description="Helical" evidence="6">
    <location>
        <begin position="405"/>
        <end position="426"/>
    </location>
</feature>
<feature type="transmembrane region" description="Helical" evidence="6">
    <location>
        <begin position="369"/>
        <end position="393"/>
    </location>
</feature>
<dbReference type="OMA" id="VYGPMYS"/>
<dbReference type="PANTHER" id="PTHR23507:SF1">
    <property type="entry name" value="FI18259P1-RELATED"/>
    <property type="match status" value="1"/>
</dbReference>
<evidence type="ECO:0000256" key="5">
    <source>
        <dbReference type="SAM" id="MobiDB-lite"/>
    </source>
</evidence>
<proteinExistence type="predicted"/>
<dbReference type="Gene3D" id="1.20.1250.20">
    <property type="entry name" value="MFS general substrate transporter like domains"/>
    <property type="match status" value="1"/>
</dbReference>